<dbReference type="AlphaFoldDB" id="A0A017S1F4"/>
<dbReference type="GeneID" id="63700198"/>
<dbReference type="OrthoDB" id="4116913at2759"/>
<evidence type="ECO:0000313" key="1">
    <source>
        <dbReference type="EMBL" id="EYE90883.1"/>
    </source>
</evidence>
<proteinExistence type="predicted"/>
<dbReference type="STRING" id="1388766.A0A017S1F4"/>
<dbReference type="HOGENOM" id="CLU_1786476_0_0_1"/>
<accession>A0A017S1F4</accession>
<gene>
    <name evidence="1" type="ORF">EURHEDRAFT_466178</name>
</gene>
<evidence type="ECO:0000313" key="2">
    <source>
        <dbReference type="Proteomes" id="UP000019804"/>
    </source>
</evidence>
<organism evidence="1 2">
    <name type="scientific">Aspergillus ruber (strain CBS 135680)</name>
    <dbReference type="NCBI Taxonomy" id="1388766"/>
    <lineage>
        <taxon>Eukaryota</taxon>
        <taxon>Fungi</taxon>
        <taxon>Dikarya</taxon>
        <taxon>Ascomycota</taxon>
        <taxon>Pezizomycotina</taxon>
        <taxon>Eurotiomycetes</taxon>
        <taxon>Eurotiomycetidae</taxon>
        <taxon>Eurotiales</taxon>
        <taxon>Aspergillaceae</taxon>
        <taxon>Aspergillus</taxon>
        <taxon>Aspergillus subgen. Aspergillus</taxon>
    </lineage>
</organism>
<dbReference type="RefSeq" id="XP_040634573.1">
    <property type="nucleotide sequence ID" value="XM_040785074.1"/>
</dbReference>
<protein>
    <submittedName>
        <fullName evidence="1">Uncharacterized protein</fullName>
    </submittedName>
</protein>
<keyword evidence="2" id="KW-1185">Reference proteome</keyword>
<dbReference type="EMBL" id="KK088452">
    <property type="protein sequence ID" value="EYE90883.1"/>
    <property type="molecule type" value="Genomic_DNA"/>
</dbReference>
<sequence length="145" mass="16266">MKFHYCLGYIHQVASRCRDWSGETNTTGALRSSLELSAQASICSLELSRAAQLTLDREKFWVLCFYLASALLNLFLKILIDPFVQESSTHLKILKDAPLFLSEVDTRHLTSTETEHLGLIVVFSQKLVAIADESTSNRGTDERTA</sequence>
<name>A0A017S1F4_ASPRC</name>
<reference evidence="2" key="1">
    <citation type="journal article" date="2014" name="Nat. Commun.">
        <title>Genomic adaptations of the halophilic Dead Sea filamentous fungus Eurotium rubrum.</title>
        <authorList>
            <person name="Kis-Papo T."/>
            <person name="Weig A.R."/>
            <person name="Riley R."/>
            <person name="Persoh D."/>
            <person name="Salamov A."/>
            <person name="Sun H."/>
            <person name="Lipzen A."/>
            <person name="Wasser S.P."/>
            <person name="Rambold G."/>
            <person name="Grigoriev I.V."/>
            <person name="Nevo E."/>
        </authorList>
    </citation>
    <scope>NUCLEOTIDE SEQUENCE [LARGE SCALE GENOMIC DNA]</scope>
    <source>
        <strain evidence="2">CBS 135680</strain>
    </source>
</reference>
<dbReference type="Proteomes" id="UP000019804">
    <property type="component" value="Unassembled WGS sequence"/>
</dbReference>